<keyword evidence="2" id="KW-0285">Flavoprotein</keyword>
<comment type="similarity">
    <text evidence="1 2">Belongs to the GMC oxidoreductase family.</text>
</comment>
<accession>A0ABR4A1E6</accession>
<dbReference type="InterPro" id="IPR036188">
    <property type="entry name" value="FAD/NAD-bd_sf"/>
</dbReference>
<evidence type="ECO:0000256" key="1">
    <source>
        <dbReference type="ARBA" id="ARBA00010790"/>
    </source>
</evidence>
<sequence length="573" mass="62779">MGSEAPDYSIIVVGAGPAGCALASRLARCAKHPKVLLVEAGGKNDDREMKIDAEKWVHRMQPAQSWGYETVPQEHLAGNVVPYDRGKGLGGSSSINFSLWNIGPKDDYDETARLLGDEEWKWDNAHERFKKLESFHGLGSDIPRKFKDYLDPLPKDHGTSGLLNIGFPAVWEQCHKEIIDIFAASGHEKNLDLNSGNPLGLSVTAATAYRGTRVTAADLLQDAPKNLEILTNTQVARVIFSPDDPLKTTGIETIDGDIILATHEVILSAGSLDTAKLLLLSGIGDAAQLSKFNIPIRLDLPYIGKGLKDHHFTTLTWNRASHSTTRHTYYRDRSLQAAARKQWTTDQTGPLSEIACVAAVAFFKSDAVYSSEEFRALPEDRKAHLLKPTVPTSEIYLNGPSLEHFTSPETAEPLLTLFVFVLDNENTGTVTLQSSDPKIPALFDPKFFSHPFGRRQAIEGTREVLRVAQGEAFQKDTTGVLSAPKSSSDEDILQYWRETTCSTWHMTGTVKMGKEGEEGTCVDTDFRVVGTKGLRVADCSVLPISPNAHTQAAAYLTGIMAGDKIAAEYGWDD</sequence>
<gene>
    <name evidence="4" type="ORF">N7G274_007962</name>
</gene>
<dbReference type="Pfam" id="PF00732">
    <property type="entry name" value="GMC_oxred_N"/>
    <property type="match status" value="1"/>
</dbReference>
<dbReference type="Pfam" id="PF05199">
    <property type="entry name" value="GMC_oxred_C"/>
    <property type="match status" value="1"/>
</dbReference>
<dbReference type="SUPFAM" id="SSF51905">
    <property type="entry name" value="FAD/NAD(P)-binding domain"/>
    <property type="match status" value="1"/>
</dbReference>
<organism evidence="4 5">
    <name type="scientific">Stereocaulon virgatum</name>
    <dbReference type="NCBI Taxonomy" id="373712"/>
    <lineage>
        <taxon>Eukaryota</taxon>
        <taxon>Fungi</taxon>
        <taxon>Dikarya</taxon>
        <taxon>Ascomycota</taxon>
        <taxon>Pezizomycotina</taxon>
        <taxon>Lecanoromycetes</taxon>
        <taxon>OSLEUM clade</taxon>
        <taxon>Lecanoromycetidae</taxon>
        <taxon>Lecanorales</taxon>
        <taxon>Lecanorineae</taxon>
        <taxon>Stereocaulaceae</taxon>
        <taxon>Stereocaulon</taxon>
    </lineage>
</organism>
<dbReference type="PROSITE" id="PS00623">
    <property type="entry name" value="GMC_OXRED_1"/>
    <property type="match status" value="1"/>
</dbReference>
<reference evidence="4 5" key="1">
    <citation type="submission" date="2024-09" db="EMBL/GenBank/DDBJ databases">
        <title>Rethinking Asexuality: The Enigmatic Case of Functional Sexual Genes in Lepraria (Stereocaulaceae).</title>
        <authorList>
            <person name="Doellman M."/>
            <person name="Sun Y."/>
            <person name="Barcenas-Pena A."/>
            <person name="Lumbsch H.T."/>
            <person name="Grewe F."/>
        </authorList>
    </citation>
    <scope>NUCLEOTIDE SEQUENCE [LARGE SCALE GENOMIC DNA]</scope>
    <source>
        <strain evidence="4 5">Mercado 3170</strain>
    </source>
</reference>
<evidence type="ECO:0000256" key="2">
    <source>
        <dbReference type="RuleBase" id="RU003968"/>
    </source>
</evidence>
<evidence type="ECO:0000313" key="4">
    <source>
        <dbReference type="EMBL" id="KAL2039294.1"/>
    </source>
</evidence>
<dbReference type="PANTHER" id="PTHR11552">
    <property type="entry name" value="GLUCOSE-METHANOL-CHOLINE GMC OXIDOREDUCTASE"/>
    <property type="match status" value="1"/>
</dbReference>
<name>A0ABR4A1E6_9LECA</name>
<feature type="domain" description="Glucose-methanol-choline oxidoreductase N-terminal" evidence="3">
    <location>
        <begin position="86"/>
        <end position="109"/>
    </location>
</feature>
<dbReference type="PIRSF" id="PIRSF000137">
    <property type="entry name" value="Alcohol_oxidase"/>
    <property type="match status" value="1"/>
</dbReference>
<dbReference type="Proteomes" id="UP001590950">
    <property type="component" value="Unassembled WGS sequence"/>
</dbReference>
<dbReference type="Gene3D" id="3.50.50.60">
    <property type="entry name" value="FAD/NAD(P)-binding domain"/>
    <property type="match status" value="1"/>
</dbReference>
<dbReference type="InterPro" id="IPR000172">
    <property type="entry name" value="GMC_OxRdtase_N"/>
</dbReference>
<keyword evidence="5" id="KW-1185">Reference proteome</keyword>
<protein>
    <recommendedName>
        <fullName evidence="3">Glucose-methanol-choline oxidoreductase N-terminal domain-containing protein</fullName>
    </recommendedName>
</protein>
<evidence type="ECO:0000313" key="5">
    <source>
        <dbReference type="Proteomes" id="UP001590950"/>
    </source>
</evidence>
<dbReference type="SUPFAM" id="SSF54373">
    <property type="entry name" value="FAD-linked reductases, C-terminal domain"/>
    <property type="match status" value="1"/>
</dbReference>
<proteinExistence type="inferred from homology"/>
<dbReference type="InterPro" id="IPR012132">
    <property type="entry name" value="GMC_OxRdtase"/>
</dbReference>
<dbReference type="Gene3D" id="3.30.560.10">
    <property type="entry name" value="Glucose Oxidase, domain 3"/>
    <property type="match status" value="1"/>
</dbReference>
<keyword evidence="2" id="KW-0274">FAD</keyword>
<dbReference type="InterPro" id="IPR007867">
    <property type="entry name" value="GMC_OxRtase_C"/>
</dbReference>
<dbReference type="EMBL" id="JBEFKJ010000026">
    <property type="protein sequence ID" value="KAL2039294.1"/>
    <property type="molecule type" value="Genomic_DNA"/>
</dbReference>
<comment type="caution">
    <text evidence="4">The sequence shown here is derived from an EMBL/GenBank/DDBJ whole genome shotgun (WGS) entry which is preliminary data.</text>
</comment>
<evidence type="ECO:0000259" key="3">
    <source>
        <dbReference type="PROSITE" id="PS00623"/>
    </source>
</evidence>
<dbReference type="PANTHER" id="PTHR11552:SF134">
    <property type="entry name" value="GLUCOSE-METHANOL-CHOLINE OXIDOREDUCTASE N-TERMINAL DOMAIN-CONTAINING PROTEIN"/>
    <property type="match status" value="1"/>
</dbReference>